<keyword evidence="1" id="KW-0472">Membrane</keyword>
<comment type="caution">
    <text evidence="2">The sequence shown here is derived from an EMBL/GenBank/DDBJ whole genome shotgun (WGS) entry which is preliminary data.</text>
</comment>
<reference evidence="2" key="1">
    <citation type="journal article" date="2014" name="Front. Microbiol.">
        <title>High frequency of phylogenetically diverse reductive dehalogenase-homologous genes in deep subseafloor sedimentary metagenomes.</title>
        <authorList>
            <person name="Kawai M."/>
            <person name="Futagami T."/>
            <person name="Toyoda A."/>
            <person name="Takaki Y."/>
            <person name="Nishi S."/>
            <person name="Hori S."/>
            <person name="Arai W."/>
            <person name="Tsubouchi T."/>
            <person name="Morono Y."/>
            <person name="Uchiyama I."/>
            <person name="Ito T."/>
            <person name="Fujiyama A."/>
            <person name="Inagaki F."/>
            <person name="Takami H."/>
        </authorList>
    </citation>
    <scope>NUCLEOTIDE SEQUENCE</scope>
    <source>
        <strain evidence="2">Expedition CK06-06</strain>
    </source>
</reference>
<dbReference type="EMBL" id="BARS01019311">
    <property type="protein sequence ID" value="GAF89477.1"/>
    <property type="molecule type" value="Genomic_DNA"/>
</dbReference>
<feature type="transmembrane region" description="Helical" evidence="1">
    <location>
        <begin position="12"/>
        <end position="37"/>
    </location>
</feature>
<evidence type="ECO:0000313" key="2">
    <source>
        <dbReference type="EMBL" id="GAF89477.1"/>
    </source>
</evidence>
<keyword evidence="1" id="KW-0812">Transmembrane</keyword>
<proteinExistence type="predicted"/>
<sequence length="45" mass="4943">MNITDFINIHPLIFYSIISAASLIIVAKSSDLLVYAISNYAKKLG</sequence>
<feature type="non-terminal residue" evidence="2">
    <location>
        <position position="45"/>
    </location>
</feature>
<accession>X0TMZ0</accession>
<organism evidence="2">
    <name type="scientific">marine sediment metagenome</name>
    <dbReference type="NCBI Taxonomy" id="412755"/>
    <lineage>
        <taxon>unclassified sequences</taxon>
        <taxon>metagenomes</taxon>
        <taxon>ecological metagenomes</taxon>
    </lineage>
</organism>
<evidence type="ECO:0000256" key="1">
    <source>
        <dbReference type="SAM" id="Phobius"/>
    </source>
</evidence>
<protein>
    <submittedName>
        <fullName evidence="2">Uncharacterized protein</fullName>
    </submittedName>
</protein>
<name>X0TMZ0_9ZZZZ</name>
<keyword evidence="1" id="KW-1133">Transmembrane helix</keyword>
<gene>
    <name evidence="2" type="ORF">S01H1_31314</name>
</gene>
<dbReference type="AlphaFoldDB" id="X0TMZ0"/>